<dbReference type="Pfam" id="PF16457">
    <property type="entry name" value="PH_12"/>
    <property type="match status" value="1"/>
</dbReference>
<dbReference type="FunFam" id="2.30.29.30:FF:000088">
    <property type="entry name" value="Phosphoinositide phospholipase C"/>
    <property type="match status" value="1"/>
</dbReference>
<evidence type="ECO:0000256" key="10">
    <source>
        <dbReference type="ARBA" id="ARBA00023098"/>
    </source>
</evidence>
<feature type="domain" description="PI-PLC Y-box" evidence="15">
    <location>
        <begin position="549"/>
        <end position="664"/>
    </location>
</feature>
<dbReference type="PROSITE" id="PS50222">
    <property type="entry name" value="EF_HAND_2"/>
    <property type="match status" value="1"/>
</dbReference>
<dbReference type="InterPro" id="IPR000008">
    <property type="entry name" value="C2_dom"/>
</dbReference>
<keyword evidence="5" id="KW-0479">Metal-binding</keyword>
<dbReference type="PRINTS" id="PR00390">
    <property type="entry name" value="PHPHLIPASEC"/>
</dbReference>
<dbReference type="Gene3D" id="2.60.40.150">
    <property type="entry name" value="C2 domain"/>
    <property type="match status" value="1"/>
</dbReference>
<dbReference type="Proteomes" id="UP000789390">
    <property type="component" value="Unassembled WGS sequence"/>
</dbReference>
<evidence type="ECO:0000313" key="18">
    <source>
        <dbReference type="Proteomes" id="UP000789390"/>
    </source>
</evidence>
<evidence type="ECO:0000259" key="16">
    <source>
        <dbReference type="PROSITE" id="PS50222"/>
    </source>
</evidence>
<dbReference type="SMART" id="SM00148">
    <property type="entry name" value="PLCXc"/>
    <property type="match status" value="1"/>
</dbReference>
<dbReference type="PROSITE" id="PS50007">
    <property type="entry name" value="PIPLC_X_DOMAIN"/>
    <property type="match status" value="1"/>
</dbReference>
<dbReference type="Pfam" id="PF00388">
    <property type="entry name" value="PI-PLC-X"/>
    <property type="match status" value="1"/>
</dbReference>
<evidence type="ECO:0000256" key="12">
    <source>
        <dbReference type="ARBA" id="ARBA00023674"/>
    </source>
</evidence>
<gene>
    <name evidence="17" type="ORF">DGAL_LOCUS15753</name>
</gene>
<evidence type="ECO:0000259" key="15">
    <source>
        <dbReference type="PROSITE" id="PS50008"/>
    </source>
</evidence>
<evidence type="ECO:0000256" key="6">
    <source>
        <dbReference type="ARBA" id="ARBA00022737"/>
    </source>
</evidence>
<evidence type="ECO:0000313" key="17">
    <source>
        <dbReference type="EMBL" id="CAH0112045.1"/>
    </source>
</evidence>
<dbReference type="Pfam" id="PF00168">
    <property type="entry name" value="C2"/>
    <property type="match status" value="1"/>
</dbReference>
<proteinExistence type="predicted"/>
<dbReference type="SUPFAM" id="SSF49562">
    <property type="entry name" value="C2 domain (Calcium/lipid-binding domain, CaLB)"/>
    <property type="match status" value="1"/>
</dbReference>
<dbReference type="SUPFAM" id="SSF47473">
    <property type="entry name" value="EF-hand"/>
    <property type="match status" value="1"/>
</dbReference>
<dbReference type="InterPro" id="IPR011992">
    <property type="entry name" value="EF-hand-dom_pair"/>
</dbReference>
<keyword evidence="10 13" id="KW-0443">Lipid metabolism</keyword>
<dbReference type="InterPro" id="IPR000909">
    <property type="entry name" value="PLipase_C_PInositol-sp_X_dom"/>
</dbReference>
<dbReference type="SMART" id="SM00149">
    <property type="entry name" value="PLCYc"/>
    <property type="match status" value="1"/>
</dbReference>
<comment type="caution">
    <text evidence="17">The sequence shown here is derived from an EMBL/GenBank/DDBJ whole genome shotgun (WGS) entry which is preliminary data.</text>
</comment>
<dbReference type="Gene3D" id="1.10.238.10">
    <property type="entry name" value="EF-hand"/>
    <property type="match status" value="2"/>
</dbReference>
<feature type="domain" description="EF-hand" evidence="16">
    <location>
        <begin position="181"/>
        <end position="216"/>
    </location>
</feature>
<keyword evidence="8" id="KW-0106">Calcium</keyword>
<organism evidence="17 18">
    <name type="scientific">Daphnia galeata</name>
    <dbReference type="NCBI Taxonomy" id="27404"/>
    <lineage>
        <taxon>Eukaryota</taxon>
        <taxon>Metazoa</taxon>
        <taxon>Ecdysozoa</taxon>
        <taxon>Arthropoda</taxon>
        <taxon>Crustacea</taxon>
        <taxon>Branchiopoda</taxon>
        <taxon>Diplostraca</taxon>
        <taxon>Cladocera</taxon>
        <taxon>Anomopoda</taxon>
        <taxon>Daphniidae</taxon>
        <taxon>Daphnia</taxon>
    </lineage>
</organism>
<dbReference type="GO" id="GO:0035556">
    <property type="term" value="P:intracellular signal transduction"/>
    <property type="evidence" value="ECO:0007669"/>
    <property type="project" value="InterPro"/>
</dbReference>
<dbReference type="InterPro" id="IPR017946">
    <property type="entry name" value="PLC-like_Pdiesterase_TIM-brl"/>
</dbReference>
<accession>A0A8J2WP37</accession>
<dbReference type="Pfam" id="PF09279">
    <property type="entry name" value="EF-hand_like"/>
    <property type="match status" value="1"/>
</dbReference>
<evidence type="ECO:0000256" key="2">
    <source>
        <dbReference type="ARBA" id="ARBA00004496"/>
    </source>
</evidence>
<dbReference type="FunFam" id="1.10.238.10:FF:000799">
    <property type="entry name" value="Phosphoinositide phospholipase C"/>
    <property type="match status" value="1"/>
</dbReference>
<dbReference type="GO" id="GO:0016042">
    <property type="term" value="P:lipid catabolic process"/>
    <property type="evidence" value="ECO:0007669"/>
    <property type="project" value="UniProtKB-KW"/>
</dbReference>
<evidence type="ECO:0000256" key="4">
    <source>
        <dbReference type="ARBA" id="ARBA00022490"/>
    </source>
</evidence>
<dbReference type="InterPro" id="IPR035892">
    <property type="entry name" value="C2_domain_sf"/>
</dbReference>
<evidence type="ECO:0000259" key="14">
    <source>
        <dbReference type="PROSITE" id="PS50004"/>
    </source>
</evidence>
<evidence type="ECO:0000256" key="5">
    <source>
        <dbReference type="ARBA" id="ARBA00022723"/>
    </source>
</evidence>
<dbReference type="AlphaFoldDB" id="A0A8J2WP37"/>
<dbReference type="CDD" id="cd16202">
    <property type="entry name" value="EFh_PI-PLCdelta"/>
    <property type="match status" value="1"/>
</dbReference>
<dbReference type="GO" id="GO:0005509">
    <property type="term" value="F:calcium ion binding"/>
    <property type="evidence" value="ECO:0007669"/>
    <property type="project" value="InterPro"/>
</dbReference>
<dbReference type="InterPro" id="IPR015359">
    <property type="entry name" value="PLC_EF-hand-like"/>
</dbReference>
<dbReference type="FunFam" id="1.10.238.10:FF:000005">
    <property type="entry name" value="Phosphoinositide phospholipase C"/>
    <property type="match status" value="1"/>
</dbReference>
<dbReference type="SMART" id="SM00239">
    <property type="entry name" value="C2"/>
    <property type="match status" value="1"/>
</dbReference>
<dbReference type="InterPro" id="IPR001849">
    <property type="entry name" value="PH_domain"/>
</dbReference>
<keyword evidence="6" id="KW-0677">Repeat</keyword>
<keyword evidence="7 13" id="KW-0378">Hydrolase</keyword>
<dbReference type="PANTHER" id="PTHR10336:SF209">
    <property type="entry name" value="PHOSPHOINOSITIDE PHOSPHOLIPASE C"/>
    <property type="match status" value="1"/>
</dbReference>
<dbReference type="CDD" id="cd00275">
    <property type="entry name" value="C2_PLC_like"/>
    <property type="match status" value="1"/>
</dbReference>
<dbReference type="InterPro" id="IPR011993">
    <property type="entry name" value="PH-like_dom_sf"/>
</dbReference>
<evidence type="ECO:0000256" key="13">
    <source>
        <dbReference type="RuleBase" id="RU361133"/>
    </source>
</evidence>
<evidence type="ECO:0000256" key="11">
    <source>
        <dbReference type="ARBA" id="ARBA00023224"/>
    </source>
</evidence>
<protein>
    <recommendedName>
        <fullName evidence="3 13">Phosphoinositide phospholipase C</fullName>
        <ecNumber evidence="3 13">3.1.4.11</ecNumber>
    </recommendedName>
</protein>
<keyword evidence="4" id="KW-0963">Cytoplasm</keyword>
<evidence type="ECO:0000256" key="7">
    <source>
        <dbReference type="ARBA" id="ARBA00022801"/>
    </source>
</evidence>
<name>A0A8J2WP37_9CRUS</name>
<dbReference type="FunFam" id="2.60.40.150:FF:000404">
    <property type="entry name" value="Phosphoinositide phospholipase C"/>
    <property type="match status" value="1"/>
</dbReference>
<dbReference type="PANTHER" id="PTHR10336">
    <property type="entry name" value="PHOSPHOINOSITIDE-SPECIFIC PHOSPHOLIPASE C FAMILY PROTEIN"/>
    <property type="match status" value="1"/>
</dbReference>
<comment type="subcellular location">
    <subcellularLocation>
        <location evidence="2">Cytoplasm</location>
    </subcellularLocation>
</comment>
<evidence type="ECO:0000256" key="1">
    <source>
        <dbReference type="ARBA" id="ARBA00001913"/>
    </source>
</evidence>
<dbReference type="InterPro" id="IPR001192">
    <property type="entry name" value="PI-PLC_fam"/>
</dbReference>
<dbReference type="CDD" id="cd01248">
    <property type="entry name" value="PH_PLC_ELMO1"/>
    <property type="match status" value="1"/>
</dbReference>
<feature type="domain" description="C2" evidence="14">
    <location>
        <begin position="665"/>
        <end position="788"/>
    </location>
</feature>
<dbReference type="OrthoDB" id="269822at2759"/>
<dbReference type="SUPFAM" id="SSF50729">
    <property type="entry name" value="PH domain-like"/>
    <property type="match status" value="1"/>
</dbReference>
<dbReference type="EC" id="3.1.4.11" evidence="3 13"/>
<sequence>MAVVSSKSKIYPSHLLEETPEFQDSFTTDVIASSPTGTSTDDADLATLRLGTVLWKLRACDSWYRRRYWVDTLNMRLLYEPSHKPFWRNSKQYIDVSEIKDARLGWKTDIFNRAGRQAEKKHAKDPQRPPMLKEDCCFSIIHGRGNKSLDLVASDSNTAATWVRGFKSLITVVQSAEKRRSDQQWLKLLFNKADKDGSGSLHFEECCQLLVQLNIKVDPEAAMKLFQIANVNKRKIKGEQAIDAEEFIQFYQLLLVRPEIETLFRKYSEEDGVSMSPNGLRQFLEKEQSMKEVNAEFAVGLIRRFDPSPSKEMGRMTLAGFTALMTSPMFDVLDEVHRDGVTQDMTRPLSHYFMASSHNTYLTGNQLTSESSIESYISALKNGCRCIELDIWDGPEGDPIIYHGNTLTGTLPVKDVLNDAIKPYAFKTSSYPLFLSFENHLCLEQQAVLATQIKDAIGDLLCLMDVKNMKELPSPEQLRNKIVIKAKKYMHGGLPPSVTLPTENVSPSSSPILEKEEQLNGKSPILNPPVIPSTDVSEKTILQPVAKDLFDMVNICEAVKFHSFTRSLKKDQCYYISSFSEGKALDLIAESADAFVKHTNRQLVRIYPAATRTTSSNFSPFPYWEVGSQIVALNYQTNSKEMRLYRGFFRQNGNCGYVLKPDYLIKNTFPIQLEREKLLKYLKVRIISGQYLPKVGDNENSIVDPYVTIKILGHSADTFTFQSRVVTNNGFNPYWNESVEVFLRAPELAVICFTVKDSQTIGASRFIGSYALPVNCLAPGYRHVPLLCNGEPLSASTICIQIEMKDLN</sequence>
<dbReference type="Gene3D" id="3.20.20.190">
    <property type="entry name" value="Phosphatidylinositol (PI) phosphodiesterase"/>
    <property type="match status" value="1"/>
</dbReference>
<evidence type="ECO:0000256" key="3">
    <source>
        <dbReference type="ARBA" id="ARBA00012368"/>
    </source>
</evidence>
<dbReference type="InterPro" id="IPR001711">
    <property type="entry name" value="PLipase_C_Pinositol-sp_Y"/>
</dbReference>
<dbReference type="GO" id="GO:0004435">
    <property type="term" value="F:phosphatidylinositol-4,5-bisphosphate phospholipase C activity"/>
    <property type="evidence" value="ECO:0007669"/>
    <property type="project" value="UniProtKB-EC"/>
</dbReference>
<dbReference type="GO" id="GO:0005886">
    <property type="term" value="C:plasma membrane"/>
    <property type="evidence" value="ECO:0007669"/>
    <property type="project" value="TreeGrafter"/>
</dbReference>
<dbReference type="InterPro" id="IPR002048">
    <property type="entry name" value="EF_hand_dom"/>
</dbReference>
<dbReference type="PROSITE" id="PS50008">
    <property type="entry name" value="PIPLC_Y_DOMAIN"/>
    <property type="match status" value="1"/>
</dbReference>
<keyword evidence="18" id="KW-1185">Reference proteome</keyword>
<dbReference type="PROSITE" id="PS50004">
    <property type="entry name" value="C2"/>
    <property type="match status" value="1"/>
</dbReference>
<dbReference type="Gene3D" id="2.30.29.30">
    <property type="entry name" value="Pleckstrin-homology domain (PH domain)/Phosphotyrosine-binding domain (PTB)"/>
    <property type="match status" value="1"/>
</dbReference>
<comment type="catalytic activity">
    <reaction evidence="12">
        <text>a 1,2-diacyl-sn-glycero-3-phospho-(1D-myo-inositol-4,5-bisphosphate) + H2O = 1D-myo-inositol 1,4,5-trisphosphate + a 1,2-diacyl-sn-glycerol + H(+)</text>
        <dbReference type="Rhea" id="RHEA:33179"/>
        <dbReference type="ChEBI" id="CHEBI:15377"/>
        <dbReference type="ChEBI" id="CHEBI:15378"/>
        <dbReference type="ChEBI" id="CHEBI:17815"/>
        <dbReference type="ChEBI" id="CHEBI:58456"/>
        <dbReference type="ChEBI" id="CHEBI:203600"/>
        <dbReference type="EC" id="3.1.4.11"/>
    </reaction>
    <physiologicalReaction direction="left-to-right" evidence="12">
        <dbReference type="Rhea" id="RHEA:33180"/>
    </physiologicalReaction>
</comment>
<keyword evidence="11" id="KW-0807">Transducer</keyword>
<dbReference type="Pfam" id="PF00387">
    <property type="entry name" value="PI-PLC-Y"/>
    <property type="match status" value="1"/>
</dbReference>
<evidence type="ECO:0000256" key="8">
    <source>
        <dbReference type="ARBA" id="ARBA00022837"/>
    </source>
</evidence>
<keyword evidence="9 13" id="KW-0442">Lipid degradation</keyword>
<comment type="cofactor">
    <cofactor evidence="1">
        <name>Ca(2+)</name>
        <dbReference type="ChEBI" id="CHEBI:29108"/>
    </cofactor>
</comment>
<evidence type="ECO:0000256" key="9">
    <source>
        <dbReference type="ARBA" id="ARBA00022963"/>
    </source>
</evidence>
<dbReference type="GO" id="GO:0005737">
    <property type="term" value="C:cytoplasm"/>
    <property type="evidence" value="ECO:0007669"/>
    <property type="project" value="UniProtKB-SubCell"/>
</dbReference>
<dbReference type="EMBL" id="CAKKLH010000321">
    <property type="protein sequence ID" value="CAH0112045.1"/>
    <property type="molecule type" value="Genomic_DNA"/>
</dbReference>
<reference evidence="17" key="1">
    <citation type="submission" date="2021-11" db="EMBL/GenBank/DDBJ databases">
        <authorList>
            <person name="Schell T."/>
        </authorList>
    </citation>
    <scope>NUCLEOTIDE SEQUENCE</scope>
    <source>
        <strain evidence="17">M5</strain>
    </source>
</reference>
<dbReference type="SUPFAM" id="SSF51695">
    <property type="entry name" value="PLC-like phosphodiesterases"/>
    <property type="match status" value="1"/>
</dbReference>